<feature type="region of interest" description="Disordered" evidence="1">
    <location>
        <begin position="1"/>
        <end position="35"/>
    </location>
</feature>
<dbReference type="AlphaFoldDB" id="A0A239EXQ9"/>
<sequence>MPVQAMGETSRIRLQFVESRDQEGKEKLSSRSYSNLKPQADDQAVYNVAATIIGLQEKEAKTITRIDEKELVEE</sequence>
<evidence type="ECO:0000313" key="3">
    <source>
        <dbReference type="EMBL" id="SNS49409.1"/>
    </source>
</evidence>
<dbReference type="OrthoDB" id="1954703at2"/>
<organism evidence="3 4">
    <name type="scientific">Anaerovirgula multivorans</name>
    <dbReference type="NCBI Taxonomy" id="312168"/>
    <lineage>
        <taxon>Bacteria</taxon>
        <taxon>Bacillati</taxon>
        <taxon>Bacillota</taxon>
        <taxon>Clostridia</taxon>
        <taxon>Peptostreptococcales</taxon>
        <taxon>Natronincolaceae</taxon>
        <taxon>Anaerovirgula</taxon>
    </lineage>
</organism>
<dbReference type="EMBL" id="FZOJ01000011">
    <property type="protein sequence ID" value="SNS49409.1"/>
    <property type="molecule type" value="Genomic_DNA"/>
</dbReference>
<feature type="compositionally biased region" description="Basic and acidic residues" evidence="1">
    <location>
        <begin position="18"/>
        <end position="29"/>
    </location>
</feature>
<protein>
    <recommendedName>
        <fullName evidence="2">DUF1659 domain-containing protein</fullName>
    </recommendedName>
</protein>
<feature type="domain" description="DUF1659" evidence="2">
    <location>
        <begin position="4"/>
        <end position="73"/>
    </location>
</feature>
<evidence type="ECO:0000313" key="4">
    <source>
        <dbReference type="Proteomes" id="UP000198304"/>
    </source>
</evidence>
<evidence type="ECO:0000259" key="2">
    <source>
        <dbReference type="Pfam" id="PF07872"/>
    </source>
</evidence>
<evidence type="ECO:0000256" key="1">
    <source>
        <dbReference type="SAM" id="MobiDB-lite"/>
    </source>
</evidence>
<dbReference type="RefSeq" id="WP_089283262.1">
    <property type="nucleotide sequence ID" value="NZ_FZOJ01000011.1"/>
</dbReference>
<keyword evidence="4" id="KW-1185">Reference proteome</keyword>
<dbReference type="InterPro" id="IPR012454">
    <property type="entry name" value="DUF1659"/>
</dbReference>
<gene>
    <name evidence="3" type="ORF">SAMN05446037_101186</name>
</gene>
<dbReference type="Proteomes" id="UP000198304">
    <property type="component" value="Unassembled WGS sequence"/>
</dbReference>
<name>A0A239EXQ9_9FIRM</name>
<dbReference type="Pfam" id="PF07872">
    <property type="entry name" value="DUF1659"/>
    <property type="match status" value="1"/>
</dbReference>
<accession>A0A239EXQ9</accession>
<reference evidence="3 4" key="1">
    <citation type="submission" date="2017-06" db="EMBL/GenBank/DDBJ databases">
        <authorList>
            <person name="Kim H.J."/>
            <person name="Triplett B.A."/>
        </authorList>
    </citation>
    <scope>NUCLEOTIDE SEQUENCE [LARGE SCALE GENOMIC DNA]</scope>
    <source>
        <strain evidence="3 4">SCA</strain>
    </source>
</reference>
<proteinExistence type="predicted"/>